<name>A0A0B1T4Z7_OESDE</name>
<proteinExistence type="predicted"/>
<feature type="region of interest" description="Disordered" evidence="1">
    <location>
        <begin position="1"/>
        <end position="23"/>
    </location>
</feature>
<keyword evidence="3" id="KW-1185">Reference proteome</keyword>
<dbReference type="AlphaFoldDB" id="A0A0B1T4Z7"/>
<gene>
    <name evidence="2" type="ORF">OESDEN_07796</name>
</gene>
<organism evidence="2 3">
    <name type="scientific">Oesophagostomum dentatum</name>
    <name type="common">Nodular worm</name>
    <dbReference type="NCBI Taxonomy" id="61180"/>
    <lineage>
        <taxon>Eukaryota</taxon>
        <taxon>Metazoa</taxon>
        <taxon>Ecdysozoa</taxon>
        <taxon>Nematoda</taxon>
        <taxon>Chromadorea</taxon>
        <taxon>Rhabditida</taxon>
        <taxon>Rhabditina</taxon>
        <taxon>Rhabditomorpha</taxon>
        <taxon>Strongyloidea</taxon>
        <taxon>Strongylidae</taxon>
        <taxon>Oesophagostomum</taxon>
    </lineage>
</organism>
<accession>A0A0B1T4Z7</accession>
<dbReference type="Proteomes" id="UP000053660">
    <property type="component" value="Unassembled WGS sequence"/>
</dbReference>
<evidence type="ECO:0000313" key="3">
    <source>
        <dbReference type="Proteomes" id="UP000053660"/>
    </source>
</evidence>
<protein>
    <submittedName>
        <fullName evidence="2">Uncharacterized protein</fullName>
    </submittedName>
</protein>
<sequence length="74" mass="8383">MEDSANRGWEAAPSNQEQQKIREIPTVVETKDPADVAKQKHAKFGNRKIPGRCYYSCRTKNKKLPRANIPVISS</sequence>
<evidence type="ECO:0000313" key="2">
    <source>
        <dbReference type="EMBL" id="KHJ92319.1"/>
    </source>
</evidence>
<evidence type="ECO:0000256" key="1">
    <source>
        <dbReference type="SAM" id="MobiDB-lite"/>
    </source>
</evidence>
<reference evidence="2 3" key="1">
    <citation type="submission" date="2014-03" db="EMBL/GenBank/DDBJ databases">
        <title>Draft genome of the hookworm Oesophagostomum dentatum.</title>
        <authorList>
            <person name="Mitreva M."/>
        </authorList>
    </citation>
    <scope>NUCLEOTIDE SEQUENCE [LARGE SCALE GENOMIC DNA]</scope>
    <source>
        <strain evidence="2 3">OD-Hann</strain>
    </source>
</reference>
<dbReference type="EMBL" id="KN551422">
    <property type="protein sequence ID" value="KHJ92319.1"/>
    <property type="molecule type" value="Genomic_DNA"/>
</dbReference>